<dbReference type="EMBL" id="CADCTI010000151">
    <property type="protein sequence ID" value="CAA9244609.1"/>
    <property type="molecule type" value="Genomic_DNA"/>
</dbReference>
<feature type="compositionally biased region" description="Basic and acidic residues" evidence="1">
    <location>
        <begin position="75"/>
        <end position="93"/>
    </location>
</feature>
<feature type="compositionally biased region" description="Basic residues" evidence="1">
    <location>
        <begin position="98"/>
        <end position="115"/>
    </location>
</feature>
<gene>
    <name evidence="2" type="ORF">AVDCRST_MAG57-1667</name>
</gene>
<name>A0A6J4I801_9ACTN</name>
<feature type="compositionally biased region" description="Low complexity" evidence="1">
    <location>
        <begin position="21"/>
        <end position="31"/>
    </location>
</feature>
<keyword evidence="2" id="KW-0282">Flagellum</keyword>
<evidence type="ECO:0000256" key="1">
    <source>
        <dbReference type="SAM" id="MobiDB-lite"/>
    </source>
</evidence>
<feature type="non-terminal residue" evidence="2">
    <location>
        <position position="1"/>
    </location>
</feature>
<dbReference type="AlphaFoldDB" id="A0A6J4I801"/>
<sequence>ARSGDRRLPRHAADRDRDPGGARLRGPAGRPRPGRPGRPRQRLVARPGLRRLEHAGDGRAAVRLRRPLQPGLAAGDDHDGHLRERARPDREGPGSRCPRVRHQAVHRRRHPRQARAARPAPPGGGPV</sequence>
<evidence type="ECO:0000313" key="2">
    <source>
        <dbReference type="EMBL" id="CAA9244609.1"/>
    </source>
</evidence>
<organism evidence="2">
    <name type="scientific">uncultured Blastococcus sp</name>
    <dbReference type="NCBI Taxonomy" id="217144"/>
    <lineage>
        <taxon>Bacteria</taxon>
        <taxon>Bacillati</taxon>
        <taxon>Actinomycetota</taxon>
        <taxon>Actinomycetes</taxon>
        <taxon>Geodermatophilales</taxon>
        <taxon>Geodermatophilaceae</taxon>
        <taxon>Blastococcus</taxon>
        <taxon>environmental samples</taxon>
    </lineage>
</organism>
<feature type="compositionally biased region" description="Basic and acidic residues" evidence="1">
    <location>
        <begin position="1"/>
        <end position="20"/>
    </location>
</feature>
<accession>A0A6J4I801</accession>
<reference evidence="2" key="1">
    <citation type="submission" date="2020-02" db="EMBL/GenBank/DDBJ databases">
        <authorList>
            <person name="Meier V. D."/>
        </authorList>
    </citation>
    <scope>NUCLEOTIDE SEQUENCE</scope>
    <source>
        <strain evidence="2">AVDCRST_MAG57</strain>
    </source>
</reference>
<keyword evidence="2" id="KW-0675">Receptor</keyword>
<protein>
    <submittedName>
        <fullName evidence="2">Chemotaxis regulator - transmits chemoreceptor signals to flagellar motor components CheY</fullName>
    </submittedName>
</protein>
<proteinExistence type="predicted"/>
<keyword evidence="2" id="KW-0969">Cilium</keyword>
<feature type="region of interest" description="Disordered" evidence="1">
    <location>
        <begin position="1"/>
        <end position="127"/>
    </location>
</feature>
<keyword evidence="2" id="KW-0966">Cell projection</keyword>
<feature type="non-terminal residue" evidence="2">
    <location>
        <position position="127"/>
    </location>
</feature>
<feature type="compositionally biased region" description="Basic residues" evidence="1">
    <location>
        <begin position="32"/>
        <end position="43"/>
    </location>
</feature>